<dbReference type="InterPro" id="IPR002933">
    <property type="entry name" value="Peptidase_M20"/>
</dbReference>
<evidence type="ECO:0000256" key="1">
    <source>
        <dbReference type="ARBA" id="ARBA00022801"/>
    </source>
</evidence>
<reference evidence="4 5" key="1">
    <citation type="submission" date="2017-11" db="EMBL/GenBank/DDBJ databases">
        <title>Comparitive Functional Genomics of Dry Heat Resistant strains isolated from the Viking Spacecraft.</title>
        <authorList>
            <person name="Seuylemezian A."/>
            <person name="Cooper K."/>
            <person name="Vaishampayan P."/>
        </authorList>
    </citation>
    <scope>NUCLEOTIDE SEQUENCE [LARGE SCALE GENOMIC DNA]</scope>
    <source>
        <strain evidence="4 5">V1-29</strain>
    </source>
</reference>
<dbReference type="GO" id="GO:0050118">
    <property type="term" value="F:N-acetyldiaminopimelate deacetylase activity"/>
    <property type="evidence" value="ECO:0007669"/>
    <property type="project" value="UniProtKB-ARBA"/>
</dbReference>
<feature type="domain" description="Peptidase M20 dimerisation" evidence="3">
    <location>
        <begin position="190"/>
        <end position="285"/>
    </location>
</feature>
<dbReference type="AlphaFoldDB" id="A0A2N5M4W7"/>
<keyword evidence="1 4" id="KW-0378">Hydrolase</keyword>
<dbReference type="SUPFAM" id="SSF55031">
    <property type="entry name" value="Bacterial exopeptidase dimerisation domain"/>
    <property type="match status" value="1"/>
</dbReference>
<dbReference type="Gene3D" id="3.30.70.360">
    <property type="match status" value="1"/>
</dbReference>
<dbReference type="PIRSF" id="PIRSF005962">
    <property type="entry name" value="Pept_M20D_amidohydro"/>
    <property type="match status" value="1"/>
</dbReference>
<evidence type="ECO:0000259" key="3">
    <source>
        <dbReference type="Pfam" id="PF07687"/>
    </source>
</evidence>
<accession>A0A2N5M4W7</accession>
<evidence type="ECO:0000313" key="4">
    <source>
        <dbReference type="EMBL" id="PLT29385.1"/>
    </source>
</evidence>
<dbReference type="Proteomes" id="UP000234748">
    <property type="component" value="Unassembled WGS sequence"/>
</dbReference>
<dbReference type="CDD" id="cd03886">
    <property type="entry name" value="M20_Acy1"/>
    <property type="match status" value="1"/>
</dbReference>
<comment type="caution">
    <text evidence="4">The sequence shown here is derived from an EMBL/GenBank/DDBJ whole genome shotgun (WGS) entry which is preliminary data.</text>
</comment>
<dbReference type="GO" id="GO:0046872">
    <property type="term" value="F:metal ion binding"/>
    <property type="evidence" value="ECO:0007669"/>
    <property type="project" value="UniProtKB-KW"/>
</dbReference>
<dbReference type="PANTHER" id="PTHR11014:SF63">
    <property type="entry name" value="METALLOPEPTIDASE, PUTATIVE (AFU_ORTHOLOGUE AFUA_6G09600)-RELATED"/>
    <property type="match status" value="1"/>
</dbReference>
<dbReference type="OrthoDB" id="9776731at2"/>
<dbReference type="InterPro" id="IPR036264">
    <property type="entry name" value="Bact_exopeptidase_dim_dom"/>
</dbReference>
<name>A0A2N5M4W7_9BACI</name>
<dbReference type="InterPro" id="IPR017439">
    <property type="entry name" value="Amidohydrolase"/>
</dbReference>
<dbReference type="Gene3D" id="3.40.630.10">
    <property type="entry name" value="Zn peptidases"/>
    <property type="match status" value="1"/>
</dbReference>
<dbReference type="Pfam" id="PF01546">
    <property type="entry name" value="Peptidase_M20"/>
    <property type="match status" value="1"/>
</dbReference>
<feature type="binding site" evidence="2">
    <location>
        <position position="104"/>
    </location>
    <ligand>
        <name>Mn(2+)</name>
        <dbReference type="ChEBI" id="CHEBI:29035"/>
        <label>2</label>
    </ligand>
</feature>
<dbReference type="FunFam" id="3.30.70.360:FF:000001">
    <property type="entry name" value="N-acetyldiaminopimelate deacetylase"/>
    <property type="match status" value="1"/>
</dbReference>
<dbReference type="RefSeq" id="WP_101642931.1">
    <property type="nucleotide sequence ID" value="NZ_PGUY01000041.1"/>
</dbReference>
<evidence type="ECO:0000313" key="5">
    <source>
        <dbReference type="Proteomes" id="UP000234748"/>
    </source>
</evidence>
<feature type="binding site" evidence="2">
    <location>
        <position position="106"/>
    </location>
    <ligand>
        <name>Mn(2+)</name>
        <dbReference type="ChEBI" id="CHEBI:29035"/>
        <label>2</label>
    </ligand>
</feature>
<keyword evidence="5" id="KW-1185">Reference proteome</keyword>
<feature type="binding site" evidence="2">
    <location>
        <position position="365"/>
    </location>
    <ligand>
        <name>Mn(2+)</name>
        <dbReference type="ChEBI" id="CHEBI:29035"/>
        <label>2</label>
    </ligand>
</feature>
<dbReference type="SUPFAM" id="SSF53187">
    <property type="entry name" value="Zn-dependent exopeptidases"/>
    <property type="match status" value="1"/>
</dbReference>
<keyword evidence="2" id="KW-0464">Manganese</keyword>
<dbReference type="PANTHER" id="PTHR11014">
    <property type="entry name" value="PEPTIDASE M20 FAMILY MEMBER"/>
    <property type="match status" value="1"/>
</dbReference>
<dbReference type="Pfam" id="PF07687">
    <property type="entry name" value="M20_dimer"/>
    <property type="match status" value="1"/>
</dbReference>
<sequence>MISEKEILVNEELKNRLIEIRRYLHQHPELSFQEFRTRDYIASLLDEWGIPFTIIGETGIFVDIIGENGEGPHIGIRADIDALPIQEKTGLPFSSSNTGIMHACGHDGHTTILLGVVYQLYQRKNLLSGRVRCIFQPGEEADGAAQQLINLGVLENPRVDVMLALHLWPHLPHGTVGVIYGAVTASCDDFVITVEGKGGHSARPHQAIDAITISSQILQALPTLVTKSSRPVEPVVVHVGKIHGGTANNVVADNVVLEGTTRAVTLETRKRLKIQVMELSKNIAKSFGGKAAVHYKESHPPVINTQWVTHALEESAKELFGSEQVVQLKEPSMGADDFGSFSEKVPSTYFRLGTAIEDKPSYDLHHPQFDFDEEIIPIGVELFIYTIKSRLQKGVENKC</sequence>
<feature type="binding site" evidence="2">
    <location>
        <position position="166"/>
    </location>
    <ligand>
        <name>Mn(2+)</name>
        <dbReference type="ChEBI" id="CHEBI:29035"/>
        <label>2</label>
    </ligand>
</feature>
<gene>
    <name evidence="4" type="ORF">CUU66_13245</name>
</gene>
<dbReference type="GO" id="GO:0019877">
    <property type="term" value="P:diaminopimelate biosynthetic process"/>
    <property type="evidence" value="ECO:0007669"/>
    <property type="project" value="UniProtKB-ARBA"/>
</dbReference>
<protein>
    <submittedName>
        <fullName evidence="4">Amidohydrolase</fullName>
    </submittedName>
</protein>
<dbReference type="NCBIfam" id="TIGR01891">
    <property type="entry name" value="amidohydrolases"/>
    <property type="match status" value="1"/>
</dbReference>
<dbReference type="InterPro" id="IPR011650">
    <property type="entry name" value="Peptidase_M20_dimer"/>
</dbReference>
<evidence type="ECO:0000256" key="2">
    <source>
        <dbReference type="PIRSR" id="PIRSR005962-1"/>
    </source>
</evidence>
<feature type="binding site" evidence="2">
    <location>
        <position position="140"/>
    </location>
    <ligand>
        <name>Mn(2+)</name>
        <dbReference type="ChEBI" id="CHEBI:29035"/>
        <label>2</label>
    </ligand>
</feature>
<keyword evidence="2" id="KW-0479">Metal-binding</keyword>
<comment type="cofactor">
    <cofactor evidence="2">
        <name>Mn(2+)</name>
        <dbReference type="ChEBI" id="CHEBI:29035"/>
    </cofactor>
    <text evidence="2">The Mn(2+) ion enhances activity.</text>
</comment>
<organism evidence="4 5">
    <name type="scientific">Peribacillus deserti</name>
    <dbReference type="NCBI Taxonomy" id="673318"/>
    <lineage>
        <taxon>Bacteria</taxon>
        <taxon>Bacillati</taxon>
        <taxon>Bacillota</taxon>
        <taxon>Bacilli</taxon>
        <taxon>Bacillales</taxon>
        <taxon>Bacillaceae</taxon>
        <taxon>Peribacillus</taxon>
    </lineage>
</organism>
<proteinExistence type="predicted"/>
<dbReference type="EMBL" id="PGUY01000041">
    <property type="protein sequence ID" value="PLT29385.1"/>
    <property type="molecule type" value="Genomic_DNA"/>
</dbReference>